<evidence type="ECO:0000313" key="6">
    <source>
        <dbReference type="Proteomes" id="UP000093281"/>
    </source>
</evidence>
<dbReference type="InterPro" id="IPR002376">
    <property type="entry name" value="Formyl_transf_N"/>
</dbReference>
<keyword evidence="1" id="KW-0554">One-carbon metabolism</keyword>
<evidence type="ECO:0000256" key="2">
    <source>
        <dbReference type="ARBA" id="ARBA00022801"/>
    </source>
</evidence>
<organism evidence="4 6">
    <name type="scientific">Aliarcobacter thereius</name>
    <dbReference type="NCBI Taxonomy" id="544718"/>
    <lineage>
        <taxon>Bacteria</taxon>
        <taxon>Pseudomonadati</taxon>
        <taxon>Campylobacterota</taxon>
        <taxon>Epsilonproteobacteria</taxon>
        <taxon>Campylobacterales</taxon>
        <taxon>Arcobacteraceae</taxon>
        <taxon>Aliarcobacter</taxon>
    </lineage>
</organism>
<evidence type="ECO:0000259" key="3">
    <source>
        <dbReference type="Pfam" id="PF00551"/>
    </source>
</evidence>
<feature type="domain" description="Formyl transferase N-terminal" evidence="3">
    <location>
        <begin position="2"/>
        <end position="162"/>
    </location>
</feature>
<dbReference type="EMBL" id="VBUF01000001">
    <property type="protein sequence ID" value="TLS73344.1"/>
    <property type="molecule type" value="Genomic_DNA"/>
</dbReference>
<name>A0A1C0B8S3_9BACT</name>
<dbReference type="GO" id="GO:0008864">
    <property type="term" value="F:formyltetrahydrofolate deformylase activity"/>
    <property type="evidence" value="ECO:0007669"/>
    <property type="project" value="InterPro"/>
</dbReference>
<dbReference type="Proteomes" id="UP000093281">
    <property type="component" value="Unassembled WGS sequence"/>
</dbReference>
<evidence type="ECO:0000313" key="4">
    <source>
        <dbReference type="EMBL" id="OCL99952.1"/>
    </source>
</evidence>
<accession>A0A1C0B8S3</accession>
<dbReference type="Gene3D" id="3.40.50.170">
    <property type="entry name" value="Formyl transferase, N-terminal domain"/>
    <property type="match status" value="1"/>
</dbReference>
<protein>
    <submittedName>
        <fullName evidence="4">Phosphoribosylglycinamide formyltransferase</fullName>
        <ecNumber evidence="4">2.1.2.2</ecNumber>
    </submittedName>
</protein>
<reference evidence="4" key="2">
    <citation type="submission" date="2015-05" db="EMBL/GenBank/DDBJ databases">
        <authorList>
            <person name="Wang D.B."/>
            <person name="Wang M."/>
        </authorList>
    </citation>
    <scope>NUCLEOTIDE SEQUENCE [LARGE SCALE GENOMIC DNA]</scope>
    <source>
        <strain evidence="4">DU22</strain>
    </source>
</reference>
<evidence type="ECO:0000313" key="5">
    <source>
        <dbReference type="EMBL" id="TLS73344.1"/>
    </source>
</evidence>
<comment type="caution">
    <text evidence="4">The sequence shown here is derived from an EMBL/GenBank/DDBJ whole genome shotgun (WGS) entry which is preliminary data.</text>
</comment>
<reference evidence="5 7" key="3">
    <citation type="submission" date="2019-05" db="EMBL/GenBank/DDBJ databases">
        <title>Arcobacter cibarius and Arcobacter thereius providing challenges in identification an antibiotic susceptibility and Quinolone resistance.</title>
        <authorList>
            <person name="Busch A."/>
            <person name="Hanel I."/>
            <person name="Hotzel H."/>
            <person name="Tomaso H."/>
        </authorList>
    </citation>
    <scope>NUCLEOTIDE SEQUENCE [LARGE SCALE GENOMIC DNA]</scope>
    <source>
        <strain evidence="5 7">17CS1191_2</strain>
    </source>
</reference>
<dbReference type="GO" id="GO:0004644">
    <property type="term" value="F:phosphoribosylglycinamide formyltransferase activity"/>
    <property type="evidence" value="ECO:0007669"/>
    <property type="project" value="UniProtKB-EC"/>
</dbReference>
<sequence length="216" mass="25482">MKRFAFYVSNEATRLKKTLHMYKSIKLLKQIEFVLIDNCDNSQLKNICKDMEIAYYEVNLKKHENKYISDMFLKYLEKHNVDNAFIFSDKILTGKLLIKYKNRIINFHPSILPAYKGLYAIDKALASNSLLLGNSAHIVTEEIDGGTIIMQNLFPAIKFKNYDEVLDKQIYMLLQIMIWIQQDRLYIDKNDKVFILNAHYEIQEFIPNLEIKEGKI</sequence>
<dbReference type="PANTHER" id="PTHR42706">
    <property type="entry name" value="FORMYLTETRAHYDROFOLATE DEFORMYLASE"/>
    <property type="match status" value="1"/>
</dbReference>
<dbReference type="OrthoDB" id="9806170at2"/>
<dbReference type="EC" id="2.1.2.2" evidence="4"/>
<dbReference type="InterPro" id="IPR036477">
    <property type="entry name" value="Formyl_transf_N_sf"/>
</dbReference>
<dbReference type="InterPro" id="IPR004810">
    <property type="entry name" value="PurU"/>
</dbReference>
<dbReference type="Proteomes" id="UP000308001">
    <property type="component" value="Unassembled WGS sequence"/>
</dbReference>
<reference evidence="6" key="1">
    <citation type="submission" date="2015-05" db="EMBL/GenBank/DDBJ databases">
        <authorList>
            <person name="Rovetto F."/>
            <person name="Cocolin L."/>
            <person name="Illeghems K."/>
            <person name="Van Nieuwerburgh F."/>
            <person name="Houf K."/>
        </authorList>
    </citation>
    <scope>NUCLEOTIDE SEQUENCE [LARGE SCALE GENOMIC DNA]</scope>
    <source>
        <strain evidence="6">DU22</strain>
    </source>
</reference>
<gene>
    <name evidence="4" type="primary">purN_2</name>
    <name evidence="4" type="ORF">AAX29_01005</name>
    <name evidence="5" type="ORF">FE246_02315</name>
</gene>
<dbReference type="RefSeq" id="WP_066185952.1">
    <property type="nucleotide sequence ID" value="NZ_LCUJ01000002.1"/>
</dbReference>
<keyword evidence="2" id="KW-0378">Hydrolase</keyword>
<proteinExistence type="predicted"/>
<dbReference type="GO" id="GO:0006189">
    <property type="term" value="P:'de novo' IMP biosynthetic process"/>
    <property type="evidence" value="ECO:0007669"/>
    <property type="project" value="InterPro"/>
</dbReference>
<evidence type="ECO:0000256" key="1">
    <source>
        <dbReference type="ARBA" id="ARBA00022563"/>
    </source>
</evidence>
<evidence type="ECO:0000313" key="7">
    <source>
        <dbReference type="Proteomes" id="UP000308001"/>
    </source>
</evidence>
<dbReference type="Pfam" id="PF00551">
    <property type="entry name" value="Formyl_trans_N"/>
    <property type="match status" value="1"/>
</dbReference>
<dbReference type="SUPFAM" id="SSF53328">
    <property type="entry name" value="Formyltransferase"/>
    <property type="match status" value="1"/>
</dbReference>
<dbReference type="EMBL" id="LCUJ01000002">
    <property type="protein sequence ID" value="OCL99952.1"/>
    <property type="molecule type" value="Genomic_DNA"/>
</dbReference>
<dbReference type="AlphaFoldDB" id="A0A1C0B8S3"/>
<keyword evidence="4" id="KW-0808">Transferase</keyword>
<dbReference type="GO" id="GO:0006730">
    <property type="term" value="P:one-carbon metabolic process"/>
    <property type="evidence" value="ECO:0007669"/>
    <property type="project" value="UniProtKB-KW"/>
</dbReference>
<dbReference type="PANTHER" id="PTHR42706:SF1">
    <property type="entry name" value="FORMYLTETRAHYDROFOLATE DEFORMYLASE 2, MITOCHONDRIAL"/>
    <property type="match status" value="1"/>
</dbReference>